<reference evidence="6" key="1">
    <citation type="journal article" date="2021" name="PeerJ">
        <title>Extensive microbial diversity within the chicken gut microbiome revealed by metagenomics and culture.</title>
        <authorList>
            <person name="Gilroy R."/>
            <person name="Ravi A."/>
            <person name="Getino M."/>
            <person name="Pursley I."/>
            <person name="Horton D.L."/>
            <person name="Alikhan N.F."/>
            <person name="Baker D."/>
            <person name="Gharbi K."/>
            <person name="Hall N."/>
            <person name="Watson M."/>
            <person name="Adriaenssens E.M."/>
            <person name="Foster-Nyarko E."/>
            <person name="Jarju S."/>
            <person name="Secka A."/>
            <person name="Antonio M."/>
            <person name="Oren A."/>
            <person name="Chaudhuri R.R."/>
            <person name="La Ragione R."/>
            <person name="Hildebrand F."/>
            <person name="Pallen M.J."/>
        </authorList>
    </citation>
    <scope>NUCLEOTIDE SEQUENCE</scope>
    <source>
        <strain evidence="6">CHK195-9823</strain>
    </source>
</reference>
<dbReference type="InterPro" id="IPR036388">
    <property type="entry name" value="WH-like_DNA-bd_sf"/>
</dbReference>
<accession>A0A9D1TG84</accession>
<dbReference type="AlphaFoldDB" id="A0A9D1TG84"/>
<dbReference type="SUPFAM" id="SSF53850">
    <property type="entry name" value="Periplasmic binding protein-like II"/>
    <property type="match status" value="1"/>
</dbReference>
<evidence type="ECO:0000256" key="1">
    <source>
        <dbReference type="ARBA" id="ARBA00009437"/>
    </source>
</evidence>
<dbReference type="InterPro" id="IPR000847">
    <property type="entry name" value="LysR_HTH_N"/>
</dbReference>
<evidence type="ECO:0000259" key="5">
    <source>
        <dbReference type="PROSITE" id="PS50931"/>
    </source>
</evidence>
<evidence type="ECO:0000256" key="3">
    <source>
        <dbReference type="ARBA" id="ARBA00023125"/>
    </source>
</evidence>
<evidence type="ECO:0000256" key="2">
    <source>
        <dbReference type="ARBA" id="ARBA00023015"/>
    </source>
</evidence>
<sequence length="299" mass="33703">MTLRHMKIFVTVYQHSSVTKAAGDLHLAQPSVSLAVKELEEYYGIRLFERIGRRICPTEAGNEFYSYALHIVSLFEDMEKKIKNWDTLGTIRIGTSITIGTHILPLLIKSYQETFPSLRVEAVVNNSGIIEQHVLDNSIDLGLIETQPEHSEIQAVPFMEDQLCAVLPTDHPLAGQSCVTLSQLSEYPFLMREKGSAGREILEASFALQHLFVQPVWESSSTQAIVSGVSQGLGVAVLPYLLVERDARENLVKVLPFQKPLSRTLNIIYHKSKYLTPNMEAFIRLCKEFPRLHPDKNSL</sequence>
<dbReference type="PANTHER" id="PTHR30126">
    <property type="entry name" value="HTH-TYPE TRANSCRIPTIONAL REGULATOR"/>
    <property type="match status" value="1"/>
</dbReference>
<feature type="domain" description="HTH lysR-type" evidence="5">
    <location>
        <begin position="1"/>
        <end position="58"/>
    </location>
</feature>
<reference evidence="6" key="2">
    <citation type="submission" date="2021-04" db="EMBL/GenBank/DDBJ databases">
        <authorList>
            <person name="Gilroy R."/>
        </authorList>
    </citation>
    <scope>NUCLEOTIDE SEQUENCE</scope>
    <source>
        <strain evidence="6">CHK195-9823</strain>
    </source>
</reference>
<protein>
    <submittedName>
        <fullName evidence="6">LysR family transcriptional regulator</fullName>
    </submittedName>
</protein>
<dbReference type="InterPro" id="IPR036390">
    <property type="entry name" value="WH_DNA-bd_sf"/>
</dbReference>
<dbReference type="PRINTS" id="PR00039">
    <property type="entry name" value="HTHLYSR"/>
</dbReference>
<comment type="caution">
    <text evidence="6">The sequence shown here is derived from an EMBL/GenBank/DDBJ whole genome shotgun (WGS) entry which is preliminary data.</text>
</comment>
<dbReference type="GO" id="GO:0000976">
    <property type="term" value="F:transcription cis-regulatory region binding"/>
    <property type="evidence" value="ECO:0007669"/>
    <property type="project" value="TreeGrafter"/>
</dbReference>
<dbReference type="Pfam" id="PF00126">
    <property type="entry name" value="HTH_1"/>
    <property type="match status" value="1"/>
</dbReference>
<dbReference type="PANTHER" id="PTHR30126:SF40">
    <property type="entry name" value="HTH-TYPE TRANSCRIPTIONAL REGULATOR GLTR"/>
    <property type="match status" value="1"/>
</dbReference>
<dbReference type="FunFam" id="1.10.10.10:FF:000001">
    <property type="entry name" value="LysR family transcriptional regulator"/>
    <property type="match status" value="1"/>
</dbReference>
<organism evidence="6 7">
    <name type="scientific">Candidatus Blautia stercorigallinarum</name>
    <dbReference type="NCBI Taxonomy" id="2838501"/>
    <lineage>
        <taxon>Bacteria</taxon>
        <taxon>Bacillati</taxon>
        <taxon>Bacillota</taxon>
        <taxon>Clostridia</taxon>
        <taxon>Lachnospirales</taxon>
        <taxon>Lachnospiraceae</taxon>
        <taxon>Blautia</taxon>
    </lineage>
</organism>
<evidence type="ECO:0000256" key="4">
    <source>
        <dbReference type="ARBA" id="ARBA00023163"/>
    </source>
</evidence>
<dbReference type="SUPFAM" id="SSF46785">
    <property type="entry name" value="Winged helix' DNA-binding domain"/>
    <property type="match status" value="1"/>
</dbReference>
<dbReference type="CDD" id="cd08420">
    <property type="entry name" value="PBP2_CysL_like"/>
    <property type="match status" value="1"/>
</dbReference>
<dbReference type="InterPro" id="IPR005119">
    <property type="entry name" value="LysR_subst-bd"/>
</dbReference>
<dbReference type="Gene3D" id="3.40.190.290">
    <property type="match status" value="1"/>
</dbReference>
<proteinExistence type="inferred from homology"/>
<evidence type="ECO:0000313" key="7">
    <source>
        <dbReference type="Proteomes" id="UP000886814"/>
    </source>
</evidence>
<dbReference type="Gene3D" id="1.10.10.10">
    <property type="entry name" value="Winged helix-like DNA-binding domain superfamily/Winged helix DNA-binding domain"/>
    <property type="match status" value="1"/>
</dbReference>
<dbReference type="Pfam" id="PF03466">
    <property type="entry name" value="LysR_substrate"/>
    <property type="match status" value="1"/>
</dbReference>
<gene>
    <name evidence="6" type="ORF">H9747_11815</name>
</gene>
<dbReference type="EMBL" id="DXIQ01000079">
    <property type="protein sequence ID" value="HIV39659.1"/>
    <property type="molecule type" value="Genomic_DNA"/>
</dbReference>
<keyword evidence="3" id="KW-0238">DNA-binding</keyword>
<name>A0A9D1TG84_9FIRM</name>
<dbReference type="Proteomes" id="UP000886814">
    <property type="component" value="Unassembled WGS sequence"/>
</dbReference>
<keyword evidence="2" id="KW-0805">Transcription regulation</keyword>
<keyword evidence="4" id="KW-0804">Transcription</keyword>
<dbReference type="GO" id="GO:0003700">
    <property type="term" value="F:DNA-binding transcription factor activity"/>
    <property type="evidence" value="ECO:0007669"/>
    <property type="project" value="InterPro"/>
</dbReference>
<comment type="similarity">
    <text evidence="1">Belongs to the LysR transcriptional regulatory family.</text>
</comment>
<dbReference type="PROSITE" id="PS50931">
    <property type="entry name" value="HTH_LYSR"/>
    <property type="match status" value="1"/>
</dbReference>
<evidence type="ECO:0000313" key="6">
    <source>
        <dbReference type="EMBL" id="HIV39659.1"/>
    </source>
</evidence>